<dbReference type="AlphaFoldDB" id="A0AAP0IXV0"/>
<protein>
    <submittedName>
        <fullName evidence="1">Uncharacterized protein</fullName>
    </submittedName>
</protein>
<evidence type="ECO:0000313" key="1">
    <source>
        <dbReference type="EMBL" id="KAK9123801.1"/>
    </source>
</evidence>
<accession>A0AAP0IXV0</accession>
<dbReference type="Proteomes" id="UP001417504">
    <property type="component" value="Unassembled WGS sequence"/>
</dbReference>
<reference evidence="1 2" key="1">
    <citation type="submission" date="2024-01" db="EMBL/GenBank/DDBJ databases">
        <title>Genome assemblies of Stephania.</title>
        <authorList>
            <person name="Yang L."/>
        </authorList>
    </citation>
    <scope>NUCLEOTIDE SEQUENCE [LARGE SCALE GENOMIC DNA]</scope>
    <source>
        <strain evidence="1">QJT</strain>
        <tissue evidence="1">Leaf</tissue>
    </source>
</reference>
<sequence>MINGIKGEHGQMIHDQGGIMRVKADYFENVFQSKRSNIDYSVLEGFGARISTEEKGIYWTDLLKKRKFLNPATNPHKSLISMVPFPSNALTATGANVDLQSQSVLPATDTATWDNVDPQSVLPATVPTLNHTACFQTRFPLRLARRAFPDITSLFAESANVIYRCPIWCILTFSFNTFALYIEQPA</sequence>
<keyword evidence="2" id="KW-1185">Reference proteome</keyword>
<evidence type="ECO:0000313" key="2">
    <source>
        <dbReference type="Proteomes" id="UP001417504"/>
    </source>
</evidence>
<proteinExistence type="predicted"/>
<comment type="caution">
    <text evidence="1">The sequence shown here is derived from an EMBL/GenBank/DDBJ whole genome shotgun (WGS) entry which is preliminary data.</text>
</comment>
<name>A0AAP0IXV0_9MAGN</name>
<organism evidence="1 2">
    <name type="scientific">Stephania japonica</name>
    <dbReference type="NCBI Taxonomy" id="461633"/>
    <lineage>
        <taxon>Eukaryota</taxon>
        <taxon>Viridiplantae</taxon>
        <taxon>Streptophyta</taxon>
        <taxon>Embryophyta</taxon>
        <taxon>Tracheophyta</taxon>
        <taxon>Spermatophyta</taxon>
        <taxon>Magnoliopsida</taxon>
        <taxon>Ranunculales</taxon>
        <taxon>Menispermaceae</taxon>
        <taxon>Menispermoideae</taxon>
        <taxon>Cissampelideae</taxon>
        <taxon>Stephania</taxon>
    </lineage>
</organism>
<gene>
    <name evidence="1" type="ORF">Sjap_013403</name>
</gene>
<dbReference type="EMBL" id="JBBNAE010000005">
    <property type="protein sequence ID" value="KAK9123801.1"/>
    <property type="molecule type" value="Genomic_DNA"/>
</dbReference>